<dbReference type="InterPro" id="IPR039877">
    <property type="entry name" value="TMEM131-like"/>
</dbReference>
<dbReference type="STRING" id="112090.W4G7P8"/>
<feature type="signal peptide" evidence="2">
    <location>
        <begin position="1"/>
        <end position="40"/>
    </location>
</feature>
<protein>
    <recommendedName>
        <fullName evidence="3">TMEM131 second Ig-like domain-containing protein</fullName>
    </recommendedName>
</protein>
<gene>
    <name evidence="4" type="ORF">H257_10583</name>
</gene>
<proteinExistence type="predicted"/>
<feature type="compositionally biased region" description="Low complexity" evidence="1">
    <location>
        <begin position="1661"/>
        <end position="1675"/>
    </location>
</feature>
<dbReference type="GeneID" id="20812579"/>
<dbReference type="Pfam" id="PF24495">
    <property type="entry name" value="Ig_TMEM131_2"/>
    <property type="match status" value="1"/>
</dbReference>
<dbReference type="PANTHER" id="PTHR22050">
    <property type="entry name" value="RW1 PROTEIN HOMOLOG"/>
    <property type="match status" value="1"/>
</dbReference>
<feature type="region of interest" description="Disordered" evidence="1">
    <location>
        <begin position="1755"/>
        <end position="1775"/>
    </location>
</feature>
<feature type="compositionally biased region" description="Polar residues" evidence="1">
    <location>
        <begin position="742"/>
        <end position="765"/>
    </location>
</feature>
<organism evidence="4">
    <name type="scientific">Aphanomyces astaci</name>
    <name type="common">Crayfish plague agent</name>
    <dbReference type="NCBI Taxonomy" id="112090"/>
    <lineage>
        <taxon>Eukaryota</taxon>
        <taxon>Sar</taxon>
        <taxon>Stramenopiles</taxon>
        <taxon>Oomycota</taxon>
        <taxon>Saprolegniomycetes</taxon>
        <taxon>Saprolegniales</taxon>
        <taxon>Verrucalvaceae</taxon>
        <taxon>Aphanomyces</taxon>
    </lineage>
</organism>
<dbReference type="InterPro" id="IPR056311">
    <property type="entry name" value="TMEM131_Ig_2"/>
</dbReference>
<dbReference type="RefSeq" id="XP_009835482.1">
    <property type="nucleotide sequence ID" value="XM_009837180.1"/>
</dbReference>
<keyword evidence="2" id="KW-0732">Signal</keyword>
<feature type="region of interest" description="Disordered" evidence="1">
    <location>
        <begin position="1823"/>
        <end position="1849"/>
    </location>
</feature>
<dbReference type="VEuPathDB" id="FungiDB:H257_10583"/>
<name>W4G7P8_APHAT</name>
<accession>W4G7P8</accession>
<feature type="domain" description="TMEM131 second Ig-like" evidence="3">
    <location>
        <begin position="283"/>
        <end position="330"/>
    </location>
</feature>
<feature type="compositionally biased region" description="Pro residues" evidence="1">
    <location>
        <begin position="330"/>
        <end position="344"/>
    </location>
</feature>
<dbReference type="EMBL" id="KI913142">
    <property type="protein sequence ID" value="ETV74978.1"/>
    <property type="molecule type" value="Genomic_DNA"/>
</dbReference>
<feature type="region of interest" description="Disordered" evidence="1">
    <location>
        <begin position="1645"/>
        <end position="1684"/>
    </location>
</feature>
<dbReference type="GO" id="GO:0016020">
    <property type="term" value="C:membrane"/>
    <property type="evidence" value="ECO:0007669"/>
    <property type="project" value="TreeGrafter"/>
</dbReference>
<feature type="chain" id="PRO_5004842154" description="TMEM131 second Ig-like domain-containing protein" evidence="2">
    <location>
        <begin position="41"/>
        <end position="1886"/>
    </location>
</feature>
<sequence>MRTTWTSGRPLGTSPIVLLQMHRMLVLILCILAVASVASAQVSDYAPPATVVEGSGTAAAAAMQSLHATLRAFEAKQAVPKPLPQSHNVDLWLGGIQYKSRMSPQWTDEVTGRRLRLATGFGRRDVVVEPSRTFGGASSPSWRVRPFREYGFGESQVVRVSPSGLDFGVQEACIPSLMTVEFSYRADTLDDGGVANDDSTSPTNSLTEQLPLEIHGIHIQDKQFLLAEVFAPITLSPGSVHTFHVLFLPHRHSSTTIHSAMTFQTSLGDVPYPLRGSGVPNRYRVSEFKASIAAGVQFDPTIDLYNPHPQMLRVTEVFTTEGFLHVELPKVPPSPPPPAPPSPPRNGSHADNHEPVHSNHDLPPNPIGLWEIEPATMRPVMQLSFVSSTPGIYTAYVRIETDYHNLIVPVELTVLSEGLHLGATHLNFGILVNDDEEHHIALDFINTGHTTVLIQGVSLQSPDSHISVIIQGSHAVAPMSRVQHGMVVSFGSTADAGTFTGNLIVHTNDTSGSGPDIWLNYTATKVNGGLAFAPEDVQFTSCGGAGRGLVLTNHFDTPVAIEMVQLVHPWLFALHNFTGNATADAGASWPPIYFDCVVLINDIPVTSPVRTHTTSHLLVQTNVSRHVVPLVLSSNRLTLETKHRRWQAVVVQEEDVNSSTSLPRRGFRLDLGNVSLSRHVAVNLTNFNPNTIAIHSIVPHLPSVEVYLERPTPHLAASVIAYEWVSAAPPTEGDDDDDGITTCDNVTSTCRRPSNSSHFDAPLSSTSTNSASIPPGFALPMILHITPASTPLIDVLAYTISTAYETIDVYLSYAPVQGTIAPTRRQLRTTSPLYPGRAEVVPLQVDSSFNFAVPITAIRVSDRRVQVLSQAAELKPNATTVMAQLIVSPAYAFGCASADKFADCMLPAPIGSGVVGGGGTTTRRTRSLSTFGQPVTQTDVDAHFQRLERFSHLQGDDSIVEVKVVVYTDLVAVAPVIVRMSLARPRLLVAIARTEPASTTSRTTRIGTSDDRNDIDVPLTHVGHVTKVWLSVTNPSNVTIDVGLALLASPPSYSSEQEEFNKKEGSGGRRIGGSGGFYACPSHSKQRVTATTASSCKDAWTSAVTAAAASTLSSSPPAREPVAAFFLSATHKPRSLAPGETVTLGPILFAPTAAIEFVGRVYLRNTLSHIEPIVVRGMGGQGHVVVRNNVVLESRADSYVTILLENDGNVPLVVFGWSCPRCRVCDDVDDDASSGFCVQVAEDLIPLEVAPHGPPLALNVSFVSACSFSVERESMVWRTSAGDVAVPLHGIVTDLDQCLGTTRMSYLYRGFRWLVWTLFALVASQIMHYTVQIVWIDWHSPPADTSFGWSPPPHIDSNHLRPPPPLSSMSSFPLDPVDDSLLADQLQAIETQVLDSFTFAPIRSPAVQRLLDQRKAVAAALKDAPLKKKSKMKKPVAPPLSSPIVKEATEEGDAKLVLEATDDADRVQLAASGGEVMSHPKTSVTVKVAKDDADMSTLLESAPPLVPNNCETGTAHDNETTYVQGGWAKDGQVQPDMDTNRRDTAVVAHGGLGNAAVFPSTSQRVVGWVAELSMQDGDGGQDENEGGFAVTAIDTTTTSDEDNNNVLELDQDDHFGDYVAKERDVGGMEHAPRFDADGDDVIAVGGDEDDVIEDGDRMDSVDLSVDTTSSSSSSRTDPHDDDDVILDNDDVIAALDPFPRWSTNDSAFVECMNRHNTIAMDEIDQLMQEIHNETQAVVPREHALDGATSWTLSPDPHRHRPSASFPPPPGFSAADADPLAVSQAYSEMRLLHPPCPSWDTNAFRAPPMPPSYLPGRHHRPGFIGSHRQPPTTTPVESPHAYQECPPQQSMVRSLATRKVAVDSFRAESLHSESSSPMLPDGQFSFW</sequence>
<evidence type="ECO:0000313" key="4">
    <source>
        <dbReference type="EMBL" id="ETV74978.1"/>
    </source>
</evidence>
<feature type="region of interest" description="Disordered" evidence="1">
    <location>
        <begin position="730"/>
        <end position="765"/>
    </location>
</feature>
<feature type="region of interest" description="Disordered" evidence="1">
    <location>
        <begin position="328"/>
        <end position="367"/>
    </location>
</feature>
<reference evidence="4" key="1">
    <citation type="submission" date="2013-12" db="EMBL/GenBank/DDBJ databases">
        <title>The Genome Sequence of Aphanomyces astaci APO3.</title>
        <authorList>
            <consortium name="The Broad Institute Genomics Platform"/>
            <person name="Russ C."/>
            <person name="Tyler B."/>
            <person name="van West P."/>
            <person name="Dieguez-Uribeondo J."/>
            <person name="Young S.K."/>
            <person name="Zeng Q."/>
            <person name="Gargeya S."/>
            <person name="Fitzgerald M."/>
            <person name="Abouelleil A."/>
            <person name="Alvarado L."/>
            <person name="Chapman S.B."/>
            <person name="Gainer-Dewar J."/>
            <person name="Goldberg J."/>
            <person name="Griggs A."/>
            <person name="Gujja S."/>
            <person name="Hansen M."/>
            <person name="Howarth C."/>
            <person name="Imamovic A."/>
            <person name="Ireland A."/>
            <person name="Larimer J."/>
            <person name="McCowan C."/>
            <person name="Murphy C."/>
            <person name="Pearson M."/>
            <person name="Poon T.W."/>
            <person name="Priest M."/>
            <person name="Roberts A."/>
            <person name="Saif S."/>
            <person name="Shea T."/>
            <person name="Sykes S."/>
            <person name="Wortman J."/>
            <person name="Nusbaum C."/>
            <person name="Birren B."/>
        </authorList>
    </citation>
    <scope>NUCLEOTIDE SEQUENCE [LARGE SCALE GENOMIC DNA]</scope>
    <source>
        <strain evidence="4">APO3</strain>
    </source>
</reference>
<evidence type="ECO:0000256" key="2">
    <source>
        <dbReference type="SAM" id="SignalP"/>
    </source>
</evidence>
<feature type="compositionally biased region" description="Basic and acidic residues" evidence="1">
    <location>
        <begin position="348"/>
        <end position="360"/>
    </location>
</feature>
<dbReference type="PANTHER" id="PTHR22050:SF0">
    <property type="entry name" value="TRANSMEMBRANE PROTEIN 131 HOMOLOG"/>
    <property type="match status" value="1"/>
</dbReference>
<evidence type="ECO:0000256" key="1">
    <source>
        <dbReference type="SAM" id="MobiDB-lite"/>
    </source>
</evidence>
<evidence type="ECO:0000259" key="3">
    <source>
        <dbReference type="Pfam" id="PF24495"/>
    </source>
</evidence>
<dbReference type="OrthoDB" id="168404at2759"/>